<gene>
    <name evidence="1" type="ORF">M404DRAFT_151684</name>
</gene>
<protein>
    <submittedName>
        <fullName evidence="1">Uncharacterized protein</fullName>
    </submittedName>
</protein>
<dbReference type="EMBL" id="KN831992">
    <property type="protein sequence ID" value="KIO00977.1"/>
    <property type="molecule type" value="Genomic_DNA"/>
</dbReference>
<proteinExistence type="predicted"/>
<sequence length="179" mass="20209">MVHSVKPLFPFDLAEATFLLPLSCNDATPLTTTELIFPTAHQLQKHQDDLDQIHNNILHACFQSVQQFEATFQHCIKDYNFAPGTLVLICNSCIEKELNQKTKPQYTSPMVILHWTTGGLYLLAELDGSISKLCFTAFCLLPYHLQSQTCPTMTCITGLDDEELDCLLEEAEDDPLTMR</sequence>
<dbReference type="HOGENOM" id="CLU_000384_22_0_1"/>
<evidence type="ECO:0000313" key="2">
    <source>
        <dbReference type="Proteomes" id="UP000054217"/>
    </source>
</evidence>
<evidence type="ECO:0000313" key="1">
    <source>
        <dbReference type="EMBL" id="KIO00977.1"/>
    </source>
</evidence>
<keyword evidence="2" id="KW-1185">Reference proteome</keyword>
<reference evidence="2" key="2">
    <citation type="submission" date="2015-01" db="EMBL/GenBank/DDBJ databases">
        <title>Evolutionary Origins and Diversification of the Mycorrhizal Mutualists.</title>
        <authorList>
            <consortium name="DOE Joint Genome Institute"/>
            <consortium name="Mycorrhizal Genomics Consortium"/>
            <person name="Kohler A."/>
            <person name="Kuo A."/>
            <person name="Nagy L.G."/>
            <person name="Floudas D."/>
            <person name="Copeland A."/>
            <person name="Barry K.W."/>
            <person name="Cichocki N."/>
            <person name="Veneault-Fourrey C."/>
            <person name="LaButti K."/>
            <person name="Lindquist E.A."/>
            <person name="Lipzen A."/>
            <person name="Lundell T."/>
            <person name="Morin E."/>
            <person name="Murat C."/>
            <person name="Riley R."/>
            <person name="Ohm R."/>
            <person name="Sun H."/>
            <person name="Tunlid A."/>
            <person name="Henrissat B."/>
            <person name="Grigoriev I.V."/>
            <person name="Hibbett D.S."/>
            <person name="Martin F."/>
        </authorList>
    </citation>
    <scope>NUCLEOTIDE SEQUENCE [LARGE SCALE GENOMIC DNA]</scope>
    <source>
        <strain evidence="2">Marx 270</strain>
    </source>
</reference>
<dbReference type="STRING" id="870435.A0A0C3JU45"/>
<name>A0A0C3JU45_PISTI</name>
<dbReference type="AlphaFoldDB" id="A0A0C3JU45"/>
<dbReference type="InParanoid" id="A0A0C3JU45"/>
<dbReference type="Proteomes" id="UP000054217">
    <property type="component" value="Unassembled WGS sequence"/>
</dbReference>
<reference evidence="1 2" key="1">
    <citation type="submission" date="2014-04" db="EMBL/GenBank/DDBJ databases">
        <authorList>
            <consortium name="DOE Joint Genome Institute"/>
            <person name="Kuo A."/>
            <person name="Kohler A."/>
            <person name="Costa M.D."/>
            <person name="Nagy L.G."/>
            <person name="Floudas D."/>
            <person name="Copeland A."/>
            <person name="Barry K.W."/>
            <person name="Cichocki N."/>
            <person name="Veneault-Fourrey C."/>
            <person name="LaButti K."/>
            <person name="Lindquist E.A."/>
            <person name="Lipzen A."/>
            <person name="Lundell T."/>
            <person name="Morin E."/>
            <person name="Murat C."/>
            <person name="Sun H."/>
            <person name="Tunlid A."/>
            <person name="Henrissat B."/>
            <person name="Grigoriev I.V."/>
            <person name="Hibbett D.S."/>
            <person name="Martin F."/>
            <person name="Nordberg H.P."/>
            <person name="Cantor M.N."/>
            <person name="Hua S.X."/>
        </authorList>
    </citation>
    <scope>NUCLEOTIDE SEQUENCE [LARGE SCALE GENOMIC DNA]</scope>
    <source>
        <strain evidence="1 2">Marx 270</strain>
    </source>
</reference>
<organism evidence="1 2">
    <name type="scientific">Pisolithus tinctorius Marx 270</name>
    <dbReference type="NCBI Taxonomy" id="870435"/>
    <lineage>
        <taxon>Eukaryota</taxon>
        <taxon>Fungi</taxon>
        <taxon>Dikarya</taxon>
        <taxon>Basidiomycota</taxon>
        <taxon>Agaricomycotina</taxon>
        <taxon>Agaricomycetes</taxon>
        <taxon>Agaricomycetidae</taxon>
        <taxon>Boletales</taxon>
        <taxon>Sclerodermatineae</taxon>
        <taxon>Pisolithaceae</taxon>
        <taxon>Pisolithus</taxon>
    </lineage>
</organism>
<dbReference type="OrthoDB" id="444848at2759"/>
<accession>A0A0C3JU45</accession>